<comment type="caution">
    <text evidence="1">The sequence shown here is derived from an EMBL/GenBank/DDBJ whole genome shotgun (WGS) entry which is preliminary data.</text>
</comment>
<dbReference type="SUPFAM" id="SSF53649">
    <property type="entry name" value="Alkaline phosphatase-like"/>
    <property type="match status" value="1"/>
</dbReference>
<dbReference type="InterPro" id="IPR013320">
    <property type="entry name" value="ConA-like_dom_sf"/>
</dbReference>
<sequence length="598" mass="66605">MKKYTTSFGLNWNNNLTFKQMKIRDNFRTINLWLISLLVLATIVSCKDEFGRLIPDDAGQQDSVDLVYGKPKVLLLIVDGARGESVRTANIPVINGLLDHAIYSWVSLSEEHEYTGTTGADLANIMTGVNQNKHLVIGDNFSTNNFQTYPTVYTRIAANVKTPVFQVYSSSRMFVDHLALTAVAKLEASDQAVTDAVKKGLQQPELTMLTAHFTAIDQAGKTTAYDNSSTVYKAAIENFDKQVGEIMGALEQRPTFKKENWLVIITSSKGGPFDIPPAQNDNTIFSNPSVNTFTIFYSPKYNSRYINKPYLGSRFAGDFLRFKGGLFAEMSEADTLFDLGDKDKEFTIELKVKKNKGPNNNYKFPNYPSFIGKREKWESGAPTTGWIMAFKDDYWMFNARGPNGSGEVNGPKLNNATWNNVTVVGSITSEGKRIVKTYTNGLPGNEMDVSAWGIIRSPAKFRLGLVNGGSNWNEGDYYIADVRFWKTALPESVISQYNCEVGVGADHPYFPMLAANWPVVGAATDGMLYDEGPYGMALKVGKTDYEISKLNDFLCAPSVETISTLVPKNTDITAQIFSWLQIARQESWQLDGRVWIDK</sequence>
<protein>
    <submittedName>
        <fullName evidence="1">Alkaline phosphatase family protein</fullName>
    </submittedName>
</protein>
<reference evidence="1 2" key="1">
    <citation type="submission" date="2024-06" db="EMBL/GenBank/DDBJ databases">
        <title>Soil Sphingobacterium thalpophilum.</title>
        <authorList>
            <person name="Yang J."/>
            <person name="Li J."/>
        </authorList>
    </citation>
    <scope>NUCLEOTIDE SEQUENCE [LARGE SCALE GENOMIC DNA]</scope>
    <source>
        <strain evidence="1 2">22g91tb</strain>
    </source>
</reference>
<dbReference type="Proteomes" id="UP001566204">
    <property type="component" value="Unassembled WGS sequence"/>
</dbReference>
<dbReference type="SUPFAM" id="SSF49899">
    <property type="entry name" value="Concanavalin A-like lectins/glucanases"/>
    <property type="match status" value="1"/>
</dbReference>
<name>A0ABV4HA98_9SPHI</name>
<evidence type="ECO:0000313" key="2">
    <source>
        <dbReference type="Proteomes" id="UP001566204"/>
    </source>
</evidence>
<proteinExistence type="predicted"/>
<dbReference type="InterPro" id="IPR017850">
    <property type="entry name" value="Alkaline_phosphatase_core_sf"/>
</dbReference>
<organism evidence="1 2">
    <name type="scientific">Sphingobacterium thalpophilum</name>
    <dbReference type="NCBI Taxonomy" id="259"/>
    <lineage>
        <taxon>Bacteria</taxon>
        <taxon>Pseudomonadati</taxon>
        <taxon>Bacteroidota</taxon>
        <taxon>Sphingobacteriia</taxon>
        <taxon>Sphingobacteriales</taxon>
        <taxon>Sphingobacteriaceae</taxon>
        <taxon>Sphingobacterium</taxon>
    </lineage>
</organism>
<accession>A0ABV4HA98</accession>
<evidence type="ECO:0000313" key="1">
    <source>
        <dbReference type="EMBL" id="MEZ0450620.1"/>
    </source>
</evidence>
<dbReference type="EMBL" id="JBEOQB010000001">
    <property type="protein sequence ID" value="MEZ0450620.1"/>
    <property type="molecule type" value="Genomic_DNA"/>
</dbReference>
<gene>
    <name evidence="1" type="ORF">ABTW24_03310</name>
</gene>
<dbReference type="Gene3D" id="3.40.720.10">
    <property type="entry name" value="Alkaline Phosphatase, subunit A"/>
    <property type="match status" value="1"/>
</dbReference>
<dbReference type="Gene3D" id="2.60.120.200">
    <property type="match status" value="1"/>
</dbReference>
<dbReference type="RefSeq" id="WP_370488461.1">
    <property type="nucleotide sequence ID" value="NZ_JBEOQB010000001.1"/>
</dbReference>
<keyword evidence="2" id="KW-1185">Reference proteome</keyword>